<feature type="region of interest" description="Disordered" evidence="2">
    <location>
        <begin position="287"/>
        <end position="313"/>
    </location>
</feature>
<dbReference type="InterPro" id="IPR008978">
    <property type="entry name" value="HSP20-like_chaperone"/>
</dbReference>
<dbReference type="InterPro" id="IPR048696">
    <property type="entry name" value="SHQ1-like_CS"/>
</dbReference>
<dbReference type="GO" id="GO:0005737">
    <property type="term" value="C:cytoplasm"/>
    <property type="evidence" value="ECO:0007669"/>
    <property type="project" value="TreeGrafter"/>
</dbReference>
<dbReference type="InterPro" id="IPR007009">
    <property type="entry name" value="Shq1_C"/>
</dbReference>
<dbReference type="PROSITE" id="PS51203">
    <property type="entry name" value="CS"/>
    <property type="match status" value="1"/>
</dbReference>
<dbReference type="CDD" id="cd00298">
    <property type="entry name" value="ACD_sHsps_p23-like"/>
    <property type="match status" value="1"/>
</dbReference>
<gene>
    <name evidence="4" type="ORF">H4R34_005308</name>
</gene>
<evidence type="ECO:0000256" key="2">
    <source>
        <dbReference type="SAM" id="MobiDB-lite"/>
    </source>
</evidence>
<dbReference type="PANTHER" id="PTHR12967">
    <property type="entry name" value="PROTEIN SHQ1 HOMOLOG"/>
    <property type="match status" value="1"/>
</dbReference>
<evidence type="ECO:0000313" key="5">
    <source>
        <dbReference type="Proteomes" id="UP001151582"/>
    </source>
</evidence>
<feature type="region of interest" description="Disordered" evidence="2">
    <location>
        <begin position="610"/>
        <end position="636"/>
    </location>
</feature>
<dbReference type="InterPro" id="IPR039742">
    <property type="entry name" value="Shq1"/>
</dbReference>
<organism evidence="4 5">
    <name type="scientific">Dimargaris verticillata</name>
    <dbReference type="NCBI Taxonomy" id="2761393"/>
    <lineage>
        <taxon>Eukaryota</taxon>
        <taxon>Fungi</taxon>
        <taxon>Fungi incertae sedis</taxon>
        <taxon>Zoopagomycota</taxon>
        <taxon>Kickxellomycotina</taxon>
        <taxon>Dimargaritomycetes</taxon>
        <taxon>Dimargaritales</taxon>
        <taxon>Dimargaritaceae</taxon>
        <taxon>Dimargaris</taxon>
    </lineage>
</organism>
<dbReference type="Gene3D" id="2.60.40.790">
    <property type="match status" value="1"/>
</dbReference>
<dbReference type="AlphaFoldDB" id="A0A9W8AWQ8"/>
<dbReference type="Proteomes" id="UP001151582">
    <property type="component" value="Unassembled WGS sequence"/>
</dbReference>
<dbReference type="Pfam" id="PF04925">
    <property type="entry name" value="SHQ1"/>
    <property type="match status" value="1"/>
</dbReference>
<feature type="region of interest" description="Disordered" evidence="2">
    <location>
        <begin position="506"/>
        <end position="561"/>
    </location>
</feature>
<dbReference type="InterPro" id="IPR007052">
    <property type="entry name" value="CS_dom"/>
</dbReference>
<protein>
    <recommendedName>
        <fullName evidence="3">CS domain-containing protein</fullName>
    </recommendedName>
</protein>
<sequence>MITPRFTVHQDDTFVTVVIHAPHIRAQDVDIHVEGCQLRFYARPYFLRLTFPKPIVEDDRSTASYDLGQGDLRLQIAKMCPGEHFPDLDLLTTLLATTKQRDERAETKKTPLIEVVGDALATSNDLHPDVGSAQNDITEAGNRNEGDDDNDESFDWELPQTLPVEQPLLASTSYGFANQYNGFFTHVQEMANEINVLTAPETSGLSSRRAERLAAEDTKFSPEHYAADFFGDEEIQEVLAYRSPWQKCLRELQKQLQQLTNPSDGSGMDNFAQSLTQQMDQLHLASATTDGQTGDKLPAPTASRTEAKDTPAPTLPKFIAQFTDQEKAQMQELPRKELLIDTAAATQRSLYLGLVDLLYAYSYNHRTTFGDSTVESAWTIGTLSPTLAALEEFTSLKDTVVALYRRTLAYPLYRHWELCDKVRQDTYMLLLLGRRGVLKALLELKDLFDHHDTYYVYSKLYLDDYCIWVQRYAREKVIQSLAQEVQRGAPTKADIGWDLDEIETMAYDDSASNETSQSETESEESDDDEEEGSDVTDSSADEASTAEPSLSEAKATLTGPVSHGLTSSPVVFFESKACPPTSTPAAIPGASPAVISDALLDTQCRSSTTSLDFVSTSQPEPAHSKPMVLLPSAPKATDKPLITTIADESSYDAPTERPKQV</sequence>
<dbReference type="SUPFAM" id="SSF49764">
    <property type="entry name" value="HSP20-like chaperones"/>
    <property type="match status" value="1"/>
</dbReference>
<keyword evidence="5" id="KW-1185">Reference proteome</keyword>
<evidence type="ECO:0000259" key="3">
    <source>
        <dbReference type="PROSITE" id="PS51203"/>
    </source>
</evidence>
<dbReference type="EMBL" id="JANBQB010000980">
    <property type="protein sequence ID" value="KAJ1972726.1"/>
    <property type="molecule type" value="Genomic_DNA"/>
</dbReference>
<feature type="compositionally biased region" description="Acidic residues" evidence="2">
    <location>
        <begin position="146"/>
        <end position="155"/>
    </location>
</feature>
<evidence type="ECO:0000256" key="1">
    <source>
        <dbReference type="ARBA" id="ARBA00005607"/>
    </source>
</evidence>
<feature type="region of interest" description="Disordered" evidence="2">
    <location>
        <begin position="124"/>
        <end position="155"/>
    </location>
</feature>
<dbReference type="GO" id="GO:0000493">
    <property type="term" value="P:box H/ACA snoRNP assembly"/>
    <property type="evidence" value="ECO:0007669"/>
    <property type="project" value="InterPro"/>
</dbReference>
<dbReference type="Pfam" id="PF21413">
    <property type="entry name" value="SHQ1-like_CS"/>
    <property type="match status" value="1"/>
</dbReference>
<feature type="compositionally biased region" description="Acidic residues" evidence="2">
    <location>
        <begin position="520"/>
        <end position="534"/>
    </location>
</feature>
<feature type="domain" description="CS" evidence="3">
    <location>
        <begin position="1"/>
        <end position="89"/>
    </location>
</feature>
<comment type="caution">
    <text evidence="4">The sequence shown here is derived from an EMBL/GenBank/DDBJ whole genome shotgun (WGS) entry which is preliminary data.</text>
</comment>
<feature type="compositionally biased region" description="Polar residues" evidence="2">
    <location>
        <begin position="610"/>
        <end position="619"/>
    </location>
</feature>
<proteinExistence type="inferred from homology"/>
<evidence type="ECO:0000313" key="4">
    <source>
        <dbReference type="EMBL" id="KAJ1972726.1"/>
    </source>
</evidence>
<dbReference type="GO" id="GO:0051082">
    <property type="term" value="F:unfolded protein binding"/>
    <property type="evidence" value="ECO:0007669"/>
    <property type="project" value="TreeGrafter"/>
</dbReference>
<name>A0A9W8AWQ8_9FUNG</name>
<dbReference type="PANTHER" id="PTHR12967:SF0">
    <property type="entry name" value="PROTEIN SHQ1 HOMOLOG"/>
    <property type="match status" value="1"/>
</dbReference>
<accession>A0A9W8AWQ8</accession>
<dbReference type="GO" id="GO:0005654">
    <property type="term" value="C:nucleoplasm"/>
    <property type="evidence" value="ECO:0007669"/>
    <property type="project" value="TreeGrafter"/>
</dbReference>
<comment type="similarity">
    <text evidence="1">Belongs to the SHQ1 family.</text>
</comment>
<reference evidence="4" key="1">
    <citation type="submission" date="2022-07" db="EMBL/GenBank/DDBJ databases">
        <title>Phylogenomic reconstructions and comparative analyses of Kickxellomycotina fungi.</title>
        <authorList>
            <person name="Reynolds N.K."/>
            <person name="Stajich J.E."/>
            <person name="Barry K."/>
            <person name="Grigoriev I.V."/>
            <person name="Crous P."/>
            <person name="Smith M.E."/>
        </authorList>
    </citation>
    <scope>NUCLEOTIDE SEQUENCE</scope>
    <source>
        <strain evidence="4">RSA 567</strain>
    </source>
</reference>
<dbReference type="OrthoDB" id="73639at2759"/>